<evidence type="ECO:0000313" key="2">
    <source>
        <dbReference type="Proteomes" id="UP000236910"/>
    </source>
</evidence>
<organism evidence="1 2">
    <name type="scientific">Caldisericum exile</name>
    <dbReference type="NCBI Taxonomy" id="693075"/>
    <lineage>
        <taxon>Bacteria</taxon>
        <taxon>Pseudomonadati</taxon>
        <taxon>Caldisericota/Cryosericota group</taxon>
        <taxon>Caldisericota</taxon>
        <taxon>Caldisericia</taxon>
        <taxon>Caldisericales</taxon>
        <taxon>Caldisericaceae</taxon>
        <taxon>Caldisericum</taxon>
    </lineage>
</organism>
<evidence type="ECO:0000313" key="1">
    <source>
        <dbReference type="EMBL" id="PMP83905.1"/>
    </source>
</evidence>
<dbReference type="EMBL" id="PNIX01000057">
    <property type="protein sequence ID" value="PMP83905.1"/>
    <property type="molecule type" value="Genomic_DNA"/>
</dbReference>
<dbReference type="AlphaFoldDB" id="A0A2J6X957"/>
<protein>
    <submittedName>
        <fullName evidence="1">Uncharacterized protein</fullName>
    </submittedName>
</protein>
<comment type="caution">
    <text evidence="1">The sequence shown here is derived from an EMBL/GenBank/DDBJ whole genome shotgun (WGS) entry which is preliminary data.</text>
</comment>
<gene>
    <name evidence="1" type="ORF">C0175_00990</name>
</gene>
<dbReference type="Proteomes" id="UP000236910">
    <property type="component" value="Unassembled WGS sequence"/>
</dbReference>
<name>A0A2J6X957_9BACT</name>
<reference evidence="1 2" key="1">
    <citation type="submission" date="2018-01" db="EMBL/GenBank/DDBJ databases">
        <title>Metagenomic assembled genomes from two thermal pools in the Uzon Caldera, Kamchatka, Russia.</title>
        <authorList>
            <person name="Wilkins L."/>
            <person name="Ettinger C."/>
        </authorList>
    </citation>
    <scope>NUCLEOTIDE SEQUENCE [LARGE SCALE GENOMIC DNA]</scope>
    <source>
        <strain evidence="1">ARK-10</strain>
    </source>
</reference>
<proteinExistence type="predicted"/>
<accession>A0A2J6X957</accession>
<sequence>METNELVEMIKRKEVYLIAEIYNEDGKKLTSFTFIENSQVNPLVKFVVWAGEVFKTFYVFPVTETTITYKKIKEGKEIKLKISKNGTLSSLFFIPTVPTEVKEVNILENDIKREFQKSPLFSVDFLGPLDSKNEFE</sequence>